<proteinExistence type="predicted"/>
<dbReference type="Pfam" id="PF08388">
    <property type="entry name" value="GIIM"/>
    <property type="match status" value="1"/>
</dbReference>
<gene>
    <name evidence="2" type="primary">ltrA</name>
    <name evidence="2" type="ORF">OCV61_11920</name>
</gene>
<dbReference type="SUPFAM" id="SSF56672">
    <property type="entry name" value="DNA/RNA polymerases"/>
    <property type="match status" value="1"/>
</dbReference>
<evidence type="ECO:0000259" key="1">
    <source>
        <dbReference type="PROSITE" id="PS50878"/>
    </source>
</evidence>
<dbReference type="GO" id="GO:0003964">
    <property type="term" value="F:RNA-directed DNA polymerase activity"/>
    <property type="evidence" value="ECO:0007669"/>
    <property type="project" value="UniProtKB-KW"/>
</dbReference>
<dbReference type="Pfam" id="PF00078">
    <property type="entry name" value="RVT_1"/>
    <property type="match status" value="1"/>
</dbReference>
<name>A0ABT2TV41_9FIRM</name>
<keyword evidence="2" id="KW-0808">Transferase</keyword>
<dbReference type="EMBL" id="JAOQJL010000023">
    <property type="protein sequence ID" value="MCU6766115.1"/>
    <property type="molecule type" value="Genomic_DNA"/>
</dbReference>
<keyword evidence="2" id="KW-0695">RNA-directed DNA polymerase</keyword>
<organism evidence="2 3">
    <name type="scientific">Blautia ammoniilytica</name>
    <dbReference type="NCBI Taxonomy" id="2981782"/>
    <lineage>
        <taxon>Bacteria</taxon>
        <taxon>Bacillati</taxon>
        <taxon>Bacillota</taxon>
        <taxon>Clostridia</taxon>
        <taxon>Lachnospirales</taxon>
        <taxon>Lachnospiraceae</taxon>
        <taxon>Blautia</taxon>
    </lineage>
</organism>
<dbReference type="Proteomes" id="UP001652409">
    <property type="component" value="Unassembled WGS sequence"/>
</dbReference>
<dbReference type="PANTHER" id="PTHR34047:SF8">
    <property type="entry name" value="PROTEIN YKFC"/>
    <property type="match status" value="1"/>
</dbReference>
<dbReference type="PANTHER" id="PTHR34047">
    <property type="entry name" value="NUCLEAR INTRON MATURASE 1, MITOCHONDRIAL-RELATED"/>
    <property type="match status" value="1"/>
</dbReference>
<keyword evidence="2" id="KW-0548">Nucleotidyltransferase</keyword>
<dbReference type="RefSeq" id="WP_262582906.1">
    <property type="nucleotide sequence ID" value="NZ_JAOQJL010000023.1"/>
</dbReference>
<accession>A0ABT2TV41</accession>
<protein>
    <submittedName>
        <fullName evidence="2">Group II intron reverse transcriptase/maturase</fullName>
        <ecNumber evidence="2">2.7.7.49</ecNumber>
    </submittedName>
</protein>
<dbReference type="EC" id="2.7.7.49" evidence="2"/>
<dbReference type="InterPro" id="IPR030931">
    <property type="entry name" value="Group_II_RT_mat"/>
</dbReference>
<dbReference type="CDD" id="cd01651">
    <property type="entry name" value="RT_G2_intron"/>
    <property type="match status" value="1"/>
</dbReference>
<evidence type="ECO:0000313" key="2">
    <source>
        <dbReference type="EMBL" id="MCU6766115.1"/>
    </source>
</evidence>
<dbReference type="Pfam" id="PF13655">
    <property type="entry name" value="RVT_N"/>
    <property type="match status" value="1"/>
</dbReference>
<sequence length="510" mass="60150">MKDWESMNAQSSMTPSARTMQTYRKLKWKEINWKQAELYVNRLQVRIVKAVQADKWRLVKRLQKLITNSFYAKALAVKRVITNKGKNTPGIDGDIWSTDEDKIQAVHNLTTSSYKAKPLKRTYIEKYGKKEKRPLGIPTMTDRAMQGLQLLALAPIAETTADKVSFGFRQNRCAQDAMEYMFKLLSRKTSPEWILEGDIKGCFDNISHDWMLENIPSDKRIMRQFLKCGYVENKRLFPTTGGSPQGGLISPTYANMTLDGLERLLLERYSTSSTGHYHPNYNKHKVHLCRYADDFIITADCKEVLEDVKQVVEEFMKERGLKLSEEKTATTNINDGFDFLGWNFRKFEDKLLIQPSTKSKKKITKKLSQTVRYYRESKQELLIVKLNQITKGWAEYHHCVCAKSTFALIDHRLWEMLWKWAKRRHPQKCNKWVKNRYWHPKCGRQWSFRTDTIVLYQMMDMPIVRVKSLYLNKNPFLNSDYFIKRKKEHEMKRKLAYQKSTAARSEYYVL</sequence>
<keyword evidence="3" id="KW-1185">Reference proteome</keyword>
<dbReference type="InterPro" id="IPR025960">
    <property type="entry name" value="RVT_N"/>
</dbReference>
<dbReference type="InterPro" id="IPR013597">
    <property type="entry name" value="Mat_intron_G2"/>
</dbReference>
<dbReference type="InterPro" id="IPR043502">
    <property type="entry name" value="DNA/RNA_pol_sf"/>
</dbReference>
<reference evidence="2 3" key="1">
    <citation type="journal article" date="2021" name="ISME Commun">
        <title>Automated analysis of genomic sequences facilitates high-throughput and comprehensive description of bacteria.</title>
        <authorList>
            <person name="Hitch T.C.A."/>
        </authorList>
    </citation>
    <scope>NUCLEOTIDE SEQUENCE [LARGE SCALE GENOMIC DNA]</scope>
    <source>
        <strain evidence="2 3">Sanger_23</strain>
    </source>
</reference>
<evidence type="ECO:0000313" key="3">
    <source>
        <dbReference type="Proteomes" id="UP001652409"/>
    </source>
</evidence>
<feature type="domain" description="Reverse transcriptase" evidence="1">
    <location>
        <begin position="105"/>
        <end position="344"/>
    </location>
</feature>
<dbReference type="PROSITE" id="PS50878">
    <property type="entry name" value="RT_POL"/>
    <property type="match status" value="1"/>
</dbReference>
<dbReference type="InterPro" id="IPR000477">
    <property type="entry name" value="RT_dom"/>
</dbReference>
<dbReference type="InterPro" id="IPR051083">
    <property type="entry name" value="GrpII_Intron_Splice-Mob/Def"/>
</dbReference>
<dbReference type="NCBIfam" id="TIGR04416">
    <property type="entry name" value="group_II_RT_mat"/>
    <property type="match status" value="1"/>
</dbReference>
<comment type="caution">
    <text evidence="2">The sequence shown here is derived from an EMBL/GenBank/DDBJ whole genome shotgun (WGS) entry which is preliminary data.</text>
</comment>